<dbReference type="InterPro" id="IPR051281">
    <property type="entry name" value="Dual-spec_lipid-protein_phosph"/>
</dbReference>
<reference evidence="9 10" key="1">
    <citation type="journal article" date="2013" name="Genome Biol.">
        <title>Genome of Acanthamoeba castellanii highlights extensive lateral gene transfer and early evolution of tyrosine kinase signaling.</title>
        <authorList>
            <person name="Clarke M."/>
            <person name="Lohan A.J."/>
            <person name="Liu B."/>
            <person name="Lagkouvardos I."/>
            <person name="Roy S."/>
            <person name="Zafar N."/>
            <person name="Bertelli C."/>
            <person name="Schilde C."/>
            <person name="Kianianmomeni A."/>
            <person name="Burglin T.R."/>
            <person name="Frech C."/>
            <person name="Turcotte B."/>
            <person name="Kopec K.O."/>
            <person name="Synnott J.M."/>
            <person name="Choo C."/>
            <person name="Paponov I."/>
            <person name="Finkler A."/>
            <person name="Soon Heng Tan C."/>
            <person name="Hutchins A.P."/>
            <person name="Weinmeier T."/>
            <person name="Rattei T."/>
            <person name="Chu J.S."/>
            <person name="Gimenez G."/>
            <person name="Irimia M."/>
            <person name="Rigden D.J."/>
            <person name="Fitzpatrick D.A."/>
            <person name="Lorenzo-Morales J."/>
            <person name="Bateman A."/>
            <person name="Chiu C.H."/>
            <person name="Tang P."/>
            <person name="Hegemann P."/>
            <person name="Fromm H."/>
            <person name="Raoult D."/>
            <person name="Greub G."/>
            <person name="Miranda-Saavedra D."/>
            <person name="Chen N."/>
            <person name="Nash P."/>
            <person name="Ginger M.L."/>
            <person name="Horn M."/>
            <person name="Schaap P."/>
            <person name="Caler L."/>
            <person name="Loftus B."/>
        </authorList>
    </citation>
    <scope>NUCLEOTIDE SEQUENCE [LARGE SCALE GENOMIC DNA]</scope>
    <source>
        <strain evidence="9 10">Neff</strain>
    </source>
</reference>
<dbReference type="OrthoDB" id="16692at2759"/>
<evidence type="ECO:0000256" key="5">
    <source>
        <dbReference type="ARBA" id="ARBA00023136"/>
    </source>
</evidence>
<evidence type="ECO:0000259" key="8">
    <source>
        <dbReference type="PROSITE" id="PS51181"/>
    </source>
</evidence>
<dbReference type="InterPro" id="IPR027359">
    <property type="entry name" value="Volt_channel_dom_sf"/>
</dbReference>
<feature type="compositionally biased region" description="Low complexity" evidence="6">
    <location>
        <begin position="576"/>
        <end position="587"/>
    </location>
</feature>
<feature type="domain" description="Phosphatase tensin-type" evidence="8">
    <location>
        <begin position="155"/>
        <end position="341"/>
    </location>
</feature>
<keyword evidence="3" id="KW-0378">Hydrolase</keyword>
<dbReference type="SUPFAM" id="SSF52799">
    <property type="entry name" value="(Phosphotyrosine protein) phosphatases II"/>
    <property type="match status" value="1"/>
</dbReference>
<feature type="compositionally biased region" description="Acidic residues" evidence="6">
    <location>
        <begin position="442"/>
        <end position="453"/>
    </location>
</feature>
<gene>
    <name evidence="9" type="ORF">ACA1_273860</name>
</gene>
<name>L8GG82_ACACF</name>
<dbReference type="AlphaFoldDB" id="L8GG82"/>
<dbReference type="Pfam" id="PF00520">
    <property type="entry name" value="Ion_trans"/>
    <property type="match status" value="1"/>
</dbReference>
<dbReference type="InterPro" id="IPR029023">
    <property type="entry name" value="Tensin_phosphatase"/>
</dbReference>
<dbReference type="Pfam" id="PF22785">
    <property type="entry name" value="Tc-R-P"/>
    <property type="match status" value="1"/>
</dbReference>
<dbReference type="Gene3D" id="3.90.190.10">
    <property type="entry name" value="Protein tyrosine phosphatase superfamily"/>
    <property type="match status" value="1"/>
</dbReference>
<dbReference type="PANTHER" id="PTHR12305:SF60">
    <property type="entry name" value="PHOSPHATIDYLINOSITOL 3,4,5-TRISPHOSPHATE 3-PHOSPHATASE TPTE2-RELATED"/>
    <property type="match status" value="1"/>
</dbReference>
<dbReference type="SUPFAM" id="SSF81324">
    <property type="entry name" value="Voltage-gated potassium channels"/>
    <property type="match status" value="1"/>
</dbReference>
<dbReference type="RefSeq" id="XP_004333887.1">
    <property type="nucleotide sequence ID" value="XM_004333839.1"/>
</dbReference>
<evidence type="ECO:0000313" key="10">
    <source>
        <dbReference type="Proteomes" id="UP000011083"/>
    </source>
</evidence>
<comment type="subcellular location">
    <subcellularLocation>
        <location evidence="1">Membrane</location>
        <topology evidence="1">Multi-pass membrane protein</topology>
    </subcellularLocation>
</comment>
<feature type="transmembrane region" description="Helical" evidence="7">
    <location>
        <begin position="57"/>
        <end position="77"/>
    </location>
</feature>
<dbReference type="STRING" id="1257118.L8GG82"/>
<dbReference type="GO" id="GO:0005829">
    <property type="term" value="C:cytosol"/>
    <property type="evidence" value="ECO:0007669"/>
    <property type="project" value="TreeGrafter"/>
</dbReference>
<feature type="region of interest" description="Disordered" evidence="6">
    <location>
        <begin position="437"/>
        <end position="464"/>
    </location>
</feature>
<dbReference type="EMBL" id="KB008146">
    <property type="protein sequence ID" value="ELR11874.1"/>
    <property type="molecule type" value="Genomic_DNA"/>
</dbReference>
<feature type="region of interest" description="Disordered" evidence="6">
    <location>
        <begin position="576"/>
        <end position="643"/>
    </location>
</feature>
<evidence type="ECO:0000256" key="7">
    <source>
        <dbReference type="SAM" id="Phobius"/>
    </source>
</evidence>
<accession>L8GG82</accession>
<dbReference type="Gene3D" id="1.20.120.350">
    <property type="entry name" value="Voltage-gated potassium channels. Chain C"/>
    <property type="match status" value="1"/>
</dbReference>
<keyword evidence="10" id="KW-1185">Reference proteome</keyword>
<evidence type="ECO:0000313" key="9">
    <source>
        <dbReference type="EMBL" id="ELR11874.1"/>
    </source>
</evidence>
<feature type="compositionally biased region" description="Basic and acidic residues" evidence="6">
    <location>
        <begin position="454"/>
        <end position="464"/>
    </location>
</feature>
<sequence length="675" mass="76441">MEAEALATKSSVPRSRGRLRVILDSLPWQAVIIFIILIDAVFAIIDITVDNAAARYTALGFSCFVILVLLIEALVRLYAWGIKSYFSDWLNWLDILIIIVSIVILIVFWTSGGSFSVYGRVITALIRLSRVLINLWKQRKRLQVAARHIVGENKQRFQEDGFDLDLAYITPRVIVMSVPAIKLEALYRNNIDDVARFFKKRHRNHFKIFNICEERDYSAHYHKFDHQVIRYPVADHNVPTLGLMLAFCEYTEQWMHQHQENVISVHCRGGAALFCSTGKGRSGTMICAWLLYSGLCPTAEDALHLFGSKRTDWSKGSKFQGVETQSQCRYIGYFEWVIKNNKTLPSHVPRVSLTKIVVEVSPSLQALARKYGWRKKVNASTASMRSFYDSNASSSAYDSSSDGYSMTEFSSRSSSGSSSGSSGRGIASWLKRRKRAAKGGLEGDDGEDSDSGEESLKPVSDGESRDLEWGRLENALIVVDGQQGEEAKWRFRVTHTDGEKLAQPMILYPSWINEEFMIFERELEAVSGSERLEGREKEVILRGDTRLELLGQDERERKERIFLYFWIHTSFMTDSSSASRATTPRSSGTKKVATTTSSTELRQDEGDEEAEEDSELVPMSGGSDDSSATTENEKKTDDQLVMALDKNDVDRGRYKGCPFKKADKVFVRLHYNYDN</sequence>
<dbReference type="InterPro" id="IPR005821">
    <property type="entry name" value="Ion_trans_dom"/>
</dbReference>
<evidence type="ECO:0000256" key="4">
    <source>
        <dbReference type="ARBA" id="ARBA00022989"/>
    </source>
</evidence>
<dbReference type="VEuPathDB" id="AmoebaDB:ACA1_273860"/>
<dbReference type="PROSITE" id="PS51181">
    <property type="entry name" value="PPASE_TENSIN"/>
    <property type="match status" value="1"/>
</dbReference>
<keyword evidence="5 7" id="KW-0472">Membrane</keyword>
<organism evidence="9 10">
    <name type="scientific">Acanthamoeba castellanii (strain ATCC 30010 / Neff)</name>
    <dbReference type="NCBI Taxonomy" id="1257118"/>
    <lineage>
        <taxon>Eukaryota</taxon>
        <taxon>Amoebozoa</taxon>
        <taxon>Discosea</taxon>
        <taxon>Longamoebia</taxon>
        <taxon>Centramoebida</taxon>
        <taxon>Acanthamoebidae</taxon>
        <taxon>Acanthamoeba</taxon>
    </lineage>
</organism>
<feature type="compositionally biased region" description="Acidic residues" evidence="6">
    <location>
        <begin position="605"/>
        <end position="615"/>
    </location>
</feature>
<protein>
    <submittedName>
        <fullName evidence="9">Phosphatase TPTE gamma isoformphosphatase TPTE gamma isoform, putative</fullName>
    </submittedName>
</protein>
<dbReference type="GO" id="GO:0016020">
    <property type="term" value="C:membrane"/>
    <property type="evidence" value="ECO:0007669"/>
    <property type="project" value="UniProtKB-SubCell"/>
</dbReference>
<proteinExistence type="predicted"/>
<dbReference type="Proteomes" id="UP000011083">
    <property type="component" value="Unassembled WGS sequence"/>
</dbReference>
<evidence type="ECO:0000256" key="6">
    <source>
        <dbReference type="SAM" id="MobiDB-lite"/>
    </source>
</evidence>
<keyword evidence="2 7" id="KW-0812">Transmembrane</keyword>
<dbReference type="PANTHER" id="PTHR12305">
    <property type="entry name" value="PHOSPHATASE WITH HOMOLOGY TO TENSIN"/>
    <property type="match status" value="1"/>
</dbReference>
<dbReference type="GO" id="GO:0005216">
    <property type="term" value="F:monoatomic ion channel activity"/>
    <property type="evidence" value="ECO:0007669"/>
    <property type="project" value="InterPro"/>
</dbReference>
<feature type="transmembrane region" description="Helical" evidence="7">
    <location>
        <begin position="89"/>
        <end position="109"/>
    </location>
</feature>
<evidence type="ECO:0000256" key="1">
    <source>
        <dbReference type="ARBA" id="ARBA00004141"/>
    </source>
</evidence>
<dbReference type="InterPro" id="IPR029021">
    <property type="entry name" value="Prot-tyrosine_phosphatase-like"/>
</dbReference>
<dbReference type="KEGG" id="acan:ACA1_273860"/>
<evidence type="ECO:0000256" key="3">
    <source>
        <dbReference type="ARBA" id="ARBA00022801"/>
    </source>
</evidence>
<dbReference type="GeneID" id="14912318"/>
<dbReference type="GO" id="GO:0016314">
    <property type="term" value="F:phosphatidylinositol-3,4,5-trisphosphate 3-phosphatase activity"/>
    <property type="evidence" value="ECO:0007669"/>
    <property type="project" value="TreeGrafter"/>
</dbReference>
<keyword evidence="4 7" id="KW-1133">Transmembrane helix</keyword>
<evidence type="ECO:0000256" key="2">
    <source>
        <dbReference type="ARBA" id="ARBA00022692"/>
    </source>
</evidence>
<feature type="transmembrane region" description="Helical" evidence="7">
    <location>
        <begin position="21"/>
        <end position="45"/>
    </location>
</feature>